<dbReference type="InterPro" id="IPR014438">
    <property type="entry name" value="Glucan_biosyn_MdoG/MdoD"/>
</dbReference>
<dbReference type="GO" id="GO:0003824">
    <property type="term" value="F:catalytic activity"/>
    <property type="evidence" value="ECO:0007669"/>
    <property type="project" value="InterPro"/>
</dbReference>
<dbReference type="InterPro" id="IPR014718">
    <property type="entry name" value="GH-type_carb-bd"/>
</dbReference>
<dbReference type="AlphaFoldDB" id="A0A1I4T2D3"/>
<dbReference type="OrthoDB" id="335750at2"/>
<keyword evidence="10" id="KW-1185">Reference proteome</keyword>
<feature type="domain" description="Glucan biosynthesis periplasmic MdoG C-terminal" evidence="8">
    <location>
        <begin position="26"/>
        <end position="503"/>
    </location>
</feature>
<dbReference type="InterPro" id="IPR014756">
    <property type="entry name" value="Ig_E-set"/>
</dbReference>
<feature type="signal peptide" evidence="7">
    <location>
        <begin position="1"/>
        <end position="25"/>
    </location>
</feature>
<dbReference type="PANTHER" id="PTHR30504:SF4">
    <property type="entry name" value="GLUCANS BIOSYNTHESIS PROTEIN G"/>
    <property type="match status" value="1"/>
</dbReference>
<evidence type="ECO:0000256" key="1">
    <source>
        <dbReference type="ARBA" id="ARBA00004418"/>
    </source>
</evidence>
<dbReference type="SUPFAM" id="SSF74650">
    <property type="entry name" value="Galactose mutarotase-like"/>
    <property type="match status" value="1"/>
</dbReference>
<dbReference type="GO" id="GO:0030288">
    <property type="term" value="C:outer membrane-bounded periplasmic space"/>
    <property type="evidence" value="ECO:0007669"/>
    <property type="project" value="TreeGrafter"/>
</dbReference>
<dbReference type="InterPro" id="IPR013783">
    <property type="entry name" value="Ig-like_fold"/>
</dbReference>
<evidence type="ECO:0000259" key="8">
    <source>
        <dbReference type="Pfam" id="PF04349"/>
    </source>
</evidence>
<dbReference type="SUPFAM" id="SSF81296">
    <property type="entry name" value="E set domains"/>
    <property type="match status" value="1"/>
</dbReference>
<sequence length="515" mass="57682">MVRNGNLKFALVAFVLFAFVGQAAAFGFDDVTSRAKELATEEYMAPEPVPDFLQNLSYERYQSIRFRPETSLWRGGRSQFRVMMMPTGSFYRHPVALNVIDREGVHPLEFDKTLFDYPSTELAKRVPADLGYAGFKLTYPLADPEIHNQFLVFGGASYFRGVGEGQRFGLSARGIAVDTGLASGEEFPVFREFWLERPKAGSDSMVVYGLLDGPSLTGAYRFMVHPGKTLKLEVSARLFFRQEVEQLGLAPLTSMFYYGENTLRPRGHWRPQVHDSDGLLVHDQESGEWLWRPLLNPAELELGFHQVRNLGGFGLIQRDREFSRFEDSEARYDLRPSAWIEPGEDWGNGEVVLVEIPTDSEVNDNIVAFWKPRQQVTAGDSRYLTYSLTFGPPDITGNPLGHAVRTFVGDGAQPGGGEVEGAYRFIVDFQGGAMDQLDRDAAVVSEVSVSGKGEIIEHFAEYIEARHGWRLSVLVRPEEGESLGLRGSLLTDGKPVSETWTYQLGPATGLRKQRQ</sequence>
<dbReference type="Pfam" id="PF04349">
    <property type="entry name" value="MdoG"/>
    <property type="match status" value="1"/>
</dbReference>
<dbReference type="PIRSF" id="PIRSF006281">
    <property type="entry name" value="MdoG"/>
    <property type="match status" value="1"/>
</dbReference>
<dbReference type="Gene3D" id="2.70.98.10">
    <property type="match status" value="1"/>
</dbReference>
<dbReference type="EMBL" id="FOUR01000002">
    <property type="protein sequence ID" value="SFM70730.1"/>
    <property type="molecule type" value="Genomic_DNA"/>
</dbReference>
<name>A0A1I4T2D3_9GAMM</name>
<evidence type="ECO:0000256" key="3">
    <source>
        <dbReference type="ARBA" id="ARBA00009284"/>
    </source>
</evidence>
<evidence type="ECO:0000256" key="7">
    <source>
        <dbReference type="SAM" id="SignalP"/>
    </source>
</evidence>
<dbReference type="UniPathway" id="UPA00637"/>
<dbReference type="Proteomes" id="UP000199339">
    <property type="component" value="Unassembled WGS sequence"/>
</dbReference>
<dbReference type="InterPro" id="IPR007444">
    <property type="entry name" value="Glucan_biosyn_MdoG_C"/>
</dbReference>
<comment type="pathway">
    <text evidence="2">Glycan metabolism; osmoregulated periplasmic glucan (OPG) biosynthesis.</text>
</comment>
<gene>
    <name evidence="9" type="ORF">SAMN04487961_0959</name>
</gene>
<evidence type="ECO:0000313" key="9">
    <source>
        <dbReference type="EMBL" id="SFM70730.1"/>
    </source>
</evidence>
<evidence type="ECO:0000256" key="2">
    <source>
        <dbReference type="ARBA" id="ARBA00005001"/>
    </source>
</evidence>
<proteinExistence type="inferred from homology"/>
<feature type="chain" id="PRO_5011572776" description="Glucans biosynthesis protein G" evidence="7">
    <location>
        <begin position="26"/>
        <end position="515"/>
    </location>
</feature>
<dbReference type="GO" id="GO:0051274">
    <property type="term" value="P:beta-glucan biosynthetic process"/>
    <property type="evidence" value="ECO:0007669"/>
    <property type="project" value="TreeGrafter"/>
</dbReference>
<keyword evidence="6" id="KW-0574">Periplasm</keyword>
<protein>
    <recommendedName>
        <fullName evidence="4">Glucans biosynthesis protein G</fullName>
    </recommendedName>
</protein>
<reference evidence="10" key="1">
    <citation type="submission" date="2016-10" db="EMBL/GenBank/DDBJ databases">
        <authorList>
            <person name="Varghese N."/>
            <person name="Submissions S."/>
        </authorList>
    </citation>
    <scope>NUCLEOTIDE SEQUENCE [LARGE SCALE GENOMIC DNA]</scope>
    <source>
        <strain evidence="10">CGMCC 1.6775</strain>
    </source>
</reference>
<dbReference type="RefSeq" id="WP_091999548.1">
    <property type="nucleotide sequence ID" value="NZ_FOUR01000002.1"/>
</dbReference>
<dbReference type="FunFam" id="2.70.98.10:FF:000001">
    <property type="entry name" value="Glucans biosynthesis protein G"/>
    <property type="match status" value="1"/>
</dbReference>
<evidence type="ECO:0000256" key="5">
    <source>
        <dbReference type="ARBA" id="ARBA00022729"/>
    </source>
</evidence>
<organism evidence="9 10">
    <name type="scientific">Marinobacter pelagius</name>
    <dbReference type="NCBI Taxonomy" id="379482"/>
    <lineage>
        <taxon>Bacteria</taxon>
        <taxon>Pseudomonadati</taxon>
        <taxon>Pseudomonadota</taxon>
        <taxon>Gammaproteobacteria</taxon>
        <taxon>Pseudomonadales</taxon>
        <taxon>Marinobacteraceae</taxon>
        <taxon>Marinobacter</taxon>
    </lineage>
</organism>
<evidence type="ECO:0000256" key="6">
    <source>
        <dbReference type="ARBA" id="ARBA00022764"/>
    </source>
</evidence>
<evidence type="ECO:0000256" key="4">
    <source>
        <dbReference type="ARBA" id="ARBA00015376"/>
    </source>
</evidence>
<comment type="similarity">
    <text evidence="3">Belongs to the OpgD/OpgG family.</text>
</comment>
<dbReference type="InterPro" id="IPR011013">
    <property type="entry name" value="Gal_mutarotase_sf_dom"/>
</dbReference>
<dbReference type="PANTHER" id="PTHR30504">
    <property type="entry name" value="GLUCANS BIOSYNTHESIS PROTEIN"/>
    <property type="match status" value="1"/>
</dbReference>
<keyword evidence="5 7" id="KW-0732">Signal</keyword>
<comment type="subcellular location">
    <subcellularLocation>
        <location evidence="1">Periplasm</location>
    </subcellularLocation>
</comment>
<accession>A0A1I4T2D3</accession>
<dbReference type="Gene3D" id="2.60.40.10">
    <property type="entry name" value="Immunoglobulins"/>
    <property type="match status" value="1"/>
</dbReference>
<dbReference type="GO" id="GO:0030246">
    <property type="term" value="F:carbohydrate binding"/>
    <property type="evidence" value="ECO:0007669"/>
    <property type="project" value="InterPro"/>
</dbReference>
<evidence type="ECO:0000313" key="10">
    <source>
        <dbReference type="Proteomes" id="UP000199339"/>
    </source>
</evidence>